<evidence type="ECO:0000313" key="2">
    <source>
        <dbReference type="Proteomes" id="UP000292345"/>
    </source>
</evidence>
<dbReference type="Proteomes" id="UP000292345">
    <property type="component" value="Unassembled WGS sequence"/>
</dbReference>
<sequence length="90" mass="10080">MASGCMDIHPKLRGLQGCGGTSQQLCWIAQKRLHGGRLHGHPPKIDRFTGLWKYIVAALLRFLGANLKPLIIIKNDLPQKRKVAWTPTQN</sequence>
<accession>A0A4Q7EBS7</accession>
<name>A0A4Q7EBS7_9GAMM</name>
<proteinExistence type="predicted"/>
<organism evidence="1 2">
    <name type="scientific">Pseudoalteromonas rubra</name>
    <dbReference type="NCBI Taxonomy" id="43658"/>
    <lineage>
        <taxon>Bacteria</taxon>
        <taxon>Pseudomonadati</taxon>
        <taxon>Pseudomonadota</taxon>
        <taxon>Gammaproteobacteria</taxon>
        <taxon>Alteromonadales</taxon>
        <taxon>Pseudoalteromonadaceae</taxon>
        <taxon>Pseudoalteromonas</taxon>
    </lineage>
</organism>
<comment type="caution">
    <text evidence="1">The sequence shown here is derived from an EMBL/GenBank/DDBJ whole genome shotgun (WGS) entry which is preliminary data.</text>
</comment>
<evidence type="ECO:0000313" key="1">
    <source>
        <dbReference type="EMBL" id="RZM80124.1"/>
    </source>
</evidence>
<dbReference type="AlphaFoldDB" id="A0A4Q7EBS7"/>
<protein>
    <submittedName>
        <fullName evidence="1">Uncharacterized protein</fullName>
    </submittedName>
</protein>
<reference evidence="1 2" key="1">
    <citation type="submission" date="2018-01" db="EMBL/GenBank/DDBJ databases">
        <title>Co-occurrence of chitin degradation, pigmentation and bioactivity in marine Pseudoalteromonas.</title>
        <authorList>
            <person name="Paulsen S."/>
            <person name="Gram L."/>
            <person name="Machado H."/>
        </authorList>
    </citation>
    <scope>NUCLEOTIDE SEQUENCE [LARGE SCALE GENOMIC DNA]</scope>
    <source>
        <strain evidence="1 2">S1946</strain>
    </source>
</reference>
<dbReference type="EMBL" id="PPUZ01000035">
    <property type="protein sequence ID" value="RZM80124.1"/>
    <property type="molecule type" value="Genomic_DNA"/>
</dbReference>
<gene>
    <name evidence="1" type="ORF">C3B51_13185</name>
</gene>